<name>A0AAD8YYN5_9TELE</name>
<organism evidence="2 3">
    <name type="scientific">Electrophorus voltai</name>
    <dbReference type="NCBI Taxonomy" id="2609070"/>
    <lineage>
        <taxon>Eukaryota</taxon>
        <taxon>Metazoa</taxon>
        <taxon>Chordata</taxon>
        <taxon>Craniata</taxon>
        <taxon>Vertebrata</taxon>
        <taxon>Euteleostomi</taxon>
        <taxon>Actinopterygii</taxon>
        <taxon>Neopterygii</taxon>
        <taxon>Teleostei</taxon>
        <taxon>Ostariophysi</taxon>
        <taxon>Gymnotiformes</taxon>
        <taxon>Gymnotoidei</taxon>
        <taxon>Gymnotidae</taxon>
        <taxon>Electrophorus</taxon>
    </lineage>
</organism>
<dbReference type="AlphaFoldDB" id="A0AAD8YYN5"/>
<dbReference type="Proteomes" id="UP001239994">
    <property type="component" value="Unassembled WGS sequence"/>
</dbReference>
<feature type="compositionally biased region" description="Low complexity" evidence="1">
    <location>
        <begin position="70"/>
        <end position="81"/>
    </location>
</feature>
<protein>
    <submittedName>
        <fullName evidence="2">Uncharacterized protein</fullName>
    </submittedName>
</protein>
<feature type="compositionally biased region" description="Basic residues" evidence="1">
    <location>
        <begin position="13"/>
        <end position="28"/>
    </location>
</feature>
<feature type="compositionally biased region" description="Basic and acidic residues" evidence="1">
    <location>
        <begin position="119"/>
        <end position="134"/>
    </location>
</feature>
<evidence type="ECO:0000313" key="3">
    <source>
        <dbReference type="Proteomes" id="UP001239994"/>
    </source>
</evidence>
<dbReference type="EMBL" id="JAROKS010000023">
    <property type="protein sequence ID" value="KAK1788318.1"/>
    <property type="molecule type" value="Genomic_DNA"/>
</dbReference>
<evidence type="ECO:0000313" key="2">
    <source>
        <dbReference type="EMBL" id="KAK1788318.1"/>
    </source>
</evidence>
<proteinExistence type="predicted"/>
<feature type="region of interest" description="Disordered" evidence="1">
    <location>
        <begin position="119"/>
        <end position="139"/>
    </location>
</feature>
<evidence type="ECO:0000256" key="1">
    <source>
        <dbReference type="SAM" id="MobiDB-lite"/>
    </source>
</evidence>
<comment type="caution">
    <text evidence="2">The sequence shown here is derived from an EMBL/GenBank/DDBJ whole genome shotgun (WGS) entry which is preliminary data.</text>
</comment>
<accession>A0AAD8YYN5</accession>
<feature type="compositionally biased region" description="Basic and acidic residues" evidence="1">
    <location>
        <begin position="35"/>
        <end position="56"/>
    </location>
</feature>
<reference evidence="2" key="1">
    <citation type="submission" date="2023-03" db="EMBL/GenBank/DDBJ databases">
        <title>Electrophorus voltai genome.</title>
        <authorList>
            <person name="Bian C."/>
        </authorList>
    </citation>
    <scope>NUCLEOTIDE SEQUENCE</scope>
    <source>
        <strain evidence="2">CB-2022</strain>
        <tissue evidence="2">Muscle</tissue>
    </source>
</reference>
<keyword evidence="3" id="KW-1185">Reference proteome</keyword>
<sequence length="353" mass="39185">MHEPEPSTPPHLLKAKRKYSCSRSRKKTTLNPEPFDDKNLSLHEKDPDRNVSKEAEYPAICGTEQSTWQVDVDTSVPSSSDSNYSLNALLPTMSSSGTAGSTVDQESPCLGSHCSVCDDRTGSEDGSPGKKDLDTPPSGSFLLKDHMLGVLSPLATKRMPTSPTLPQTPVLPFFPLLGAGESLHLSPSLLTSPARGLSHPLLPEGQEELQTLFEDVWVTPKPVVLKECSLSCHSPGDWSEEEDRGSDDVTWTPKKHIRMKKTNKVYHKRISRKSQAVTNPGMKKKCVNGFIMFCRMNRRLYLSLKARHFSRQQNRNVRSEVQDAEGEEEDCVPSPLHMLLAHRDMCFPPSGKP</sequence>
<gene>
    <name evidence="2" type="ORF">P4O66_016770</name>
</gene>
<feature type="region of interest" description="Disordered" evidence="1">
    <location>
        <begin position="1"/>
        <end position="81"/>
    </location>
</feature>